<protein>
    <recommendedName>
        <fullName evidence="7">HMG box domain-containing protein</fullName>
    </recommendedName>
</protein>
<dbReference type="EMBL" id="CAJNRE010000874">
    <property type="protein sequence ID" value="CAF1933191.1"/>
    <property type="molecule type" value="Genomic_DNA"/>
</dbReference>
<dbReference type="InterPro" id="IPR050342">
    <property type="entry name" value="HMGB"/>
</dbReference>
<dbReference type="InterPro" id="IPR009071">
    <property type="entry name" value="HMG_box_dom"/>
</dbReference>
<feature type="DNA-binding region" description="HMG box" evidence="5">
    <location>
        <begin position="11"/>
        <end position="81"/>
    </location>
</feature>
<dbReference type="Proteomes" id="UP000663824">
    <property type="component" value="Unassembled WGS sequence"/>
</dbReference>
<dbReference type="CDD" id="cd21978">
    <property type="entry name" value="HMG-box_HMGB_rpt1"/>
    <property type="match status" value="1"/>
</dbReference>
<dbReference type="Pfam" id="PF09011">
    <property type="entry name" value="HMG_box_2"/>
    <property type="match status" value="1"/>
</dbReference>
<feature type="DNA-binding region" description="HMG box" evidence="5">
    <location>
        <begin position="151"/>
        <end position="219"/>
    </location>
</feature>
<dbReference type="PROSITE" id="PS50118">
    <property type="entry name" value="HMG_BOX_2"/>
    <property type="match status" value="2"/>
</dbReference>
<evidence type="ECO:0000256" key="1">
    <source>
        <dbReference type="ARBA" id="ARBA00004123"/>
    </source>
</evidence>
<dbReference type="EMBL" id="CAJNOV010005358">
    <property type="protein sequence ID" value="CAF1208202.1"/>
    <property type="molecule type" value="Genomic_DNA"/>
</dbReference>
<dbReference type="AlphaFoldDB" id="A0A814WX33"/>
<gene>
    <name evidence="8" type="ORF">CJN711_LOCUS12386</name>
    <name evidence="9" type="ORF">KQP761_LOCUS15705</name>
    <name evidence="10" type="ORF">MBJ925_LOCUS4600</name>
    <name evidence="11" type="ORF">SMN809_LOCUS19020</name>
</gene>
<dbReference type="Proteomes" id="UP000676336">
    <property type="component" value="Unassembled WGS sequence"/>
</dbReference>
<dbReference type="InterPro" id="IPR036910">
    <property type="entry name" value="HMG_box_dom_sf"/>
</dbReference>
<evidence type="ECO:0000256" key="5">
    <source>
        <dbReference type="PROSITE-ProRule" id="PRU00267"/>
    </source>
</evidence>
<accession>A0A814WX33</accession>
<feature type="region of interest" description="Disordered" evidence="6">
    <location>
        <begin position="134"/>
        <end position="153"/>
    </location>
</feature>
<comment type="similarity">
    <text evidence="2">Belongs to the HMGB family.</text>
</comment>
<evidence type="ECO:0000256" key="2">
    <source>
        <dbReference type="ARBA" id="ARBA00008774"/>
    </source>
</evidence>
<dbReference type="GO" id="GO:0003677">
    <property type="term" value="F:DNA binding"/>
    <property type="evidence" value="ECO:0007669"/>
    <property type="project" value="UniProtKB-UniRule"/>
</dbReference>
<sequence length="298" mass="34104">MPKKPLDTNKPRGPVTAYALFVRTCRDELRRKYPQLTVDYNVIAKKCSERWKVMSDNEKKRFNDTADSQRKRYKEEMATYLQEQAVKQQQQQSATSSILLQTPSTQYLVEPQQHTLLIPTQTQQTAATTIVTVPKKPAKKRERKPKDPHAPKKPLSAYFLFCADERPKVHGSQTGMSVSDVARELGIRWKNASVELKNKYEVAASEKKNVYQAEMAIYKHQTSTNSSPPETPQTPLTPHDFQPLYSSSSMQQQHSQLQHILQQQHQQNFNSYDNGDTSEHPTEFDMITGGHAVSENDV</sequence>
<evidence type="ECO:0000313" key="10">
    <source>
        <dbReference type="EMBL" id="CAF1933191.1"/>
    </source>
</evidence>
<dbReference type="PANTHER" id="PTHR48112">
    <property type="entry name" value="HIGH MOBILITY GROUP PROTEIN DSP1"/>
    <property type="match status" value="1"/>
</dbReference>
<dbReference type="SMART" id="SM00398">
    <property type="entry name" value="HMG"/>
    <property type="match status" value="2"/>
</dbReference>
<feature type="domain" description="HMG box" evidence="7">
    <location>
        <begin position="11"/>
        <end position="81"/>
    </location>
</feature>
<dbReference type="Pfam" id="PF00505">
    <property type="entry name" value="HMG_box"/>
    <property type="match status" value="1"/>
</dbReference>
<evidence type="ECO:0000256" key="4">
    <source>
        <dbReference type="ARBA" id="ARBA00023242"/>
    </source>
</evidence>
<dbReference type="Gene3D" id="1.10.30.10">
    <property type="entry name" value="High mobility group box domain"/>
    <property type="match status" value="2"/>
</dbReference>
<comment type="caution">
    <text evidence="8">The sequence shown here is derived from an EMBL/GenBank/DDBJ whole genome shotgun (WGS) entry which is preliminary data.</text>
</comment>
<dbReference type="Proteomes" id="UP000663834">
    <property type="component" value="Unassembled WGS sequence"/>
</dbReference>
<reference evidence="8" key="1">
    <citation type="submission" date="2021-02" db="EMBL/GenBank/DDBJ databases">
        <authorList>
            <person name="Nowell W R."/>
        </authorList>
    </citation>
    <scope>NUCLEOTIDE SEQUENCE</scope>
</reference>
<keyword evidence="4 5" id="KW-0539">Nucleus</keyword>
<dbReference type="Proteomes" id="UP000663855">
    <property type="component" value="Unassembled WGS sequence"/>
</dbReference>
<dbReference type="OrthoDB" id="1919336at2759"/>
<dbReference type="EMBL" id="CAJNOW010007713">
    <property type="protein sequence ID" value="CAF1521022.1"/>
    <property type="molecule type" value="Genomic_DNA"/>
</dbReference>
<proteinExistence type="inferred from homology"/>
<dbReference type="GO" id="GO:0005634">
    <property type="term" value="C:nucleus"/>
    <property type="evidence" value="ECO:0007669"/>
    <property type="project" value="UniProtKB-SubCell"/>
</dbReference>
<feature type="region of interest" description="Disordered" evidence="6">
    <location>
        <begin position="221"/>
        <end position="244"/>
    </location>
</feature>
<name>A0A814WX33_9BILA</name>
<evidence type="ECO:0000313" key="9">
    <source>
        <dbReference type="EMBL" id="CAF1521022.1"/>
    </source>
</evidence>
<keyword evidence="3 5" id="KW-0238">DNA-binding</keyword>
<evidence type="ECO:0000259" key="7">
    <source>
        <dbReference type="PROSITE" id="PS50118"/>
    </source>
</evidence>
<feature type="region of interest" description="Disordered" evidence="6">
    <location>
        <begin position="259"/>
        <end position="298"/>
    </location>
</feature>
<evidence type="ECO:0000313" key="12">
    <source>
        <dbReference type="Proteomes" id="UP000663855"/>
    </source>
</evidence>
<comment type="subcellular location">
    <subcellularLocation>
        <location evidence="1">Nucleus</location>
    </subcellularLocation>
</comment>
<evidence type="ECO:0000256" key="6">
    <source>
        <dbReference type="SAM" id="MobiDB-lite"/>
    </source>
</evidence>
<feature type="domain" description="HMG box" evidence="7">
    <location>
        <begin position="151"/>
        <end position="219"/>
    </location>
</feature>
<evidence type="ECO:0000313" key="11">
    <source>
        <dbReference type="EMBL" id="CAF4136327.1"/>
    </source>
</evidence>
<evidence type="ECO:0000256" key="3">
    <source>
        <dbReference type="ARBA" id="ARBA00023125"/>
    </source>
</evidence>
<dbReference type="EMBL" id="CAJOBI010009362">
    <property type="protein sequence ID" value="CAF4136327.1"/>
    <property type="molecule type" value="Genomic_DNA"/>
</dbReference>
<feature type="compositionally biased region" description="Polar residues" evidence="6">
    <location>
        <begin position="221"/>
        <end position="236"/>
    </location>
</feature>
<organism evidence="8 12">
    <name type="scientific">Rotaria magnacalcarata</name>
    <dbReference type="NCBI Taxonomy" id="392030"/>
    <lineage>
        <taxon>Eukaryota</taxon>
        <taxon>Metazoa</taxon>
        <taxon>Spiralia</taxon>
        <taxon>Gnathifera</taxon>
        <taxon>Rotifera</taxon>
        <taxon>Eurotatoria</taxon>
        <taxon>Bdelloidea</taxon>
        <taxon>Philodinida</taxon>
        <taxon>Philodinidae</taxon>
        <taxon>Rotaria</taxon>
    </lineage>
</organism>
<dbReference type="SUPFAM" id="SSF47095">
    <property type="entry name" value="HMG-box"/>
    <property type="match status" value="2"/>
</dbReference>
<evidence type="ECO:0000313" key="8">
    <source>
        <dbReference type="EMBL" id="CAF1208202.1"/>
    </source>
</evidence>
<dbReference type="PANTHER" id="PTHR48112:SF32">
    <property type="entry name" value="HIGH MOBILITY GROUP PROTEIN B3"/>
    <property type="match status" value="1"/>
</dbReference>